<dbReference type="EMBL" id="JABJWZ010000048">
    <property type="protein sequence ID" value="MBB1253334.1"/>
    <property type="molecule type" value="Genomic_DNA"/>
</dbReference>
<dbReference type="Proteomes" id="UP000525686">
    <property type="component" value="Unassembled WGS sequence"/>
</dbReference>
<evidence type="ECO:0000256" key="1">
    <source>
        <dbReference type="SAM" id="Phobius"/>
    </source>
</evidence>
<dbReference type="EMBL" id="VJYK02000045">
    <property type="protein sequence ID" value="MQS01560.1"/>
    <property type="molecule type" value="Genomic_DNA"/>
</dbReference>
<protein>
    <submittedName>
        <fullName evidence="4">Uncharacterized protein</fullName>
    </submittedName>
</protein>
<gene>
    <name evidence="4" type="ORF">FNX44_006640</name>
    <name evidence="2" type="ORF">H3146_08100</name>
    <name evidence="3" type="ORF">H3147_13820</name>
</gene>
<accession>A0A5P0YNT9</accession>
<dbReference type="RefSeq" id="WP_143647030.1">
    <property type="nucleotide sequence ID" value="NZ_JABJWZ010000048.1"/>
</dbReference>
<keyword evidence="1" id="KW-0812">Transmembrane</keyword>
<dbReference type="OrthoDB" id="4331138at2"/>
<evidence type="ECO:0000313" key="3">
    <source>
        <dbReference type="EMBL" id="MBB1259903.1"/>
    </source>
</evidence>
<dbReference type="AlphaFoldDB" id="A0A5P0YNT9"/>
<keyword evidence="5" id="KW-1185">Reference proteome</keyword>
<evidence type="ECO:0000313" key="2">
    <source>
        <dbReference type="EMBL" id="MBB1253334.1"/>
    </source>
</evidence>
<sequence length="75" mass="7593">MTSAWGAVSETGPALFAGTACALFGAALLLWTTVRRARGEPVAATTTVGPATAVALATTFGMAFLGYGIWQLSTL</sequence>
<feature type="transmembrane region" description="Helical" evidence="1">
    <location>
        <begin position="12"/>
        <end position="31"/>
    </location>
</feature>
<dbReference type="Proteomes" id="UP000320857">
    <property type="component" value="Unassembled WGS sequence"/>
</dbReference>
<name>A0A5P0YNT9_9ACTN</name>
<reference evidence="2" key="3">
    <citation type="journal article" name="Syst. Appl. Microbiol.">
        <title>Streptomyces alkaliterrae sp. nov., isolated from an alkaline soil, and emended descriptions of Streptomyces alkaliphilus, Streptomyces calidiresistens and Streptomyces durbertensis.</title>
        <authorList>
            <person name="Swiecimska M."/>
            <person name="Golinska P."/>
            <person name="Nouioui I."/>
            <person name="Wypij M."/>
            <person name="Rai M."/>
            <person name="Sangal V."/>
            <person name="Goodfellow M."/>
        </authorList>
    </citation>
    <scope>NUCLEOTIDE SEQUENCE</scope>
    <source>
        <strain evidence="2">OF3</strain>
        <strain evidence="3">OF8</strain>
    </source>
</reference>
<evidence type="ECO:0000313" key="4">
    <source>
        <dbReference type="EMBL" id="MQS01560.1"/>
    </source>
</evidence>
<evidence type="ECO:0000313" key="5">
    <source>
        <dbReference type="Proteomes" id="UP000320857"/>
    </source>
</evidence>
<reference evidence="6 7" key="2">
    <citation type="submission" date="2020-05" db="EMBL/GenBank/DDBJ databases">
        <title>Classification of alakaliphilic streptomycetes isolated from an alkaline soil next to Lonar Crater, India and a proposal for the recognition of Streptomyces alkaliterrae sp. nov.</title>
        <authorList>
            <person name="Golinska P."/>
        </authorList>
    </citation>
    <scope>NUCLEOTIDE SEQUENCE [LARGE SCALE GENOMIC DNA]</scope>
    <source>
        <strain evidence="7">OF3</strain>
        <strain evidence="6">OF8</strain>
    </source>
</reference>
<keyword evidence="1" id="KW-1133">Transmembrane helix</keyword>
<evidence type="ECO:0000313" key="6">
    <source>
        <dbReference type="Proteomes" id="UP000517765"/>
    </source>
</evidence>
<proteinExistence type="predicted"/>
<keyword evidence="1" id="KW-0472">Membrane</keyword>
<dbReference type="Proteomes" id="UP000517765">
    <property type="component" value="Unassembled WGS sequence"/>
</dbReference>
<reference evidence="4 5" key="1">
    <citation type="submission" date="2019-10" db="EMBL/GenBank/DDBJ databases">
        <title>Streptomyces sp. nov., a novel actinobacterium isolated from alkaline environment.</title>
        <authorList>
            <person name="Golinska P."/>
        </authorList>
    </citation>
    <scope>NUCLEOTIDE SEQUENCE [LARGE SCALE GENOMIC DNA]</scope>
    <source>
        <strain evidence="4 5">OF1</strain>
    </source>
</reference>
<organism evidence="4 5">
    <name type="scientific">Streptomyces alkaliterrae</name>
    <dbReference type="NCBI Taxonomy" id="2213162"/>
    <lineage>
        <taxon>Bacteria</taxon>
        <taxon>Bacillati</taxon>
        <taxon>Actinomycetota</taxon>
        <taxon>Actinomycetes</taxon>
        <taxon>Kitasatosporales</taxon>
        <taxon>Streptomycetaceae</taxon>
        <taxon>Streptomyces</taxon>
    </lineage>
</organism>
<comment type="caution">
    <text evidence="4">The sequence shown here is derived from an EMBL/GenBank/DDBJ whole genome shotgun (WGS) entry which is preliminary data.</text>
</comment>
<evidence type="ECO:0000313" key="7">
    <source>
        <dbReference type="Proteomes" id="UP000525686"/>
    </source>
</evidence>
<dbReference type="EMBL" id="JABJXA010000071">
    <property type="protein sequence ID" value="MBB1259903.1"/>
    <property type="molecule type" value="Genomic_DNA"/>
</dbReference>
<feature type="transmembrane region" description="Helical" evidence="1">
    <location>
        <begin position="43"/>
        <end position="70"/>
    </location>
</feature>